<evidence type="ECO:0000256" key="3">
    <source>
        <dbReference type="ARBA" id="ARBA00022989"/>
    </source>
</evidence>
<dbReference type="WBParaSite" id="Hba_10926">
    <property type="protein sequence ID" value="Hba_10926"/>
    <property type="gene ID" value="Hba_10926"/>
</dbReference>
<sequence length="261" mass="30396">MNTKSRSKSVGATRKIYPELDIVQEYEYQSDPDDSHFGWNICYEDYRNRFKDLWGILIIVIIAHLIAFFGYKLVVEDVSKLYEEHYRIFKLEALDIIKKKYEWITKDDRTVLRHIGYQLFFLSLCIYFQWLIERAPEPIVLLIAGQKSAEFVTDITRLFASVVKQKRPVSVFHITKDTTRAHLHQQLWEGLGGGNSSDSQIAGLNDVDIMQWDTPLVLHAFADSASFPIERVLLLLSVNQLQEEQGCNCEQRVSQLVFIPY</sequence>
<evidence type="ECO:0000256" key="2">
    <source>
        <dbReference type="ARBA" id="ARBA00022692"/>
    </source>
</evidence>
<dbReference type="AlphaFoldDB" id="A0A1I7X0F9"/>
<evidence type="ECO:0000256" key="1">
    <source>
        <dbReference type="ARBA" id="ARBA00004370"/>
    </source>
</evidence>
<keyword evidence="6" id="KW-1185">Reference proteome</keyword>
<accession>A0A1I7X0F9</accession>
<keyword evidence="4 5" id="KW-0472">Membrane</keyword>
<feature type="transmembrane region" description="Helical" evidence="5">
    <location>
        <begin position="53"/>
        <end position="71"/>
    </location>
</feature>
<evidence type="ECO:0000256" key="5">
    <source>
        <dbReference type="SAM" id="Phobius"/>
    </source>
</evidence>
<organism evidence="6 7">
    <name type="scientific">Heterorhabditis bacteriophora</name>
    <name type="common">Entomopathogenic nematode worm</name>
    <dbReference type="NCBI Taxonomy" id="37862"/>
    <lineage>
        <taxon>Eukaryota</taxon>
        <taxon>Metazoa</taxon>
        <taxon>Ecdysozoa</taxon>
        <taxon>Nematoda</taxon>
        <taxon>Chromadorea</taxon>
        <taxon>Rhabditida</taxon>
        <taxon>Rhabditina</taxon>
        <taxon>Rhabditomorpha</taxon>
        <taxon>Strongyloidea</taxon>
        <taxon>Heterorhabditidae</taxon>
        <taxon>Heterorhabditis</taxon>
    </lineage>
</organism>
<evidence type="ECO:0000313" key="6">
    <source>
        <dbReference type="Proteomes" id="UP000095283"/>
    </source>
</evidence>
<comment type="subcellular location">
    <subcellularLocation>
        <location evidence="1">Membrane</location>
    </subcellularLocation>
</comment>
<dbReference type="Gene3D" id="3.40.50.12190">
    <property type="match status" value="1"/>
</dbReference>
<dbReference type="GO" id="GO:0016020">
    <property type="term" value="C:membrane"/>
    <property type="evidence" value="ECO:0007669"/>
    <property type="project" value="UniProtKB-SubCell"/>
</dbReference>
<protein>
    <submittedName>
        <fullName evidence="7">Origin recognition complex subunit 2</fullName>
    </submittedName>
</protein>
<keyword evidence="2 5" id="KW-0812">Transmembrane</keyword>
<keyword evidence="3 5" id="KW-1133">Transmembrane helix</keyword>
<name>A0A1I7X0F9_HETBA</name>
<feature type="transmembrane region" description="Helical" evidence="5">
    <location>
        <begin position="115"/>
        <end position="132"/>
    </location>
</feature>
<evidence type="ECO:0000313" key="7">
    <source>
        <dbReference type="WBParaSite" id="Hba_10926"/>
    </source>
</evidence>
<dbReference type="InterPro" id="IPR038599">
    <property type="entry name" value="LAP1C-like_C_sf"/>
</dbReference>
<reference evidence="7" key="1">
    <citation type="submission" date="2016-11" db="UniProtKB">
        <authorList>
            <consortium name="WormBaseParasite"/>
        </authorList>
    </citation>
    <scope>IDENTIFICATION</scope>
</reference>
<proteinExistence type="predicted"/>
<evidence type="ECO:0000256" key="4">
    <source>
        <dbReference type="ARBA" id="ARBA00023136"/>
    </source>
</evidence>
<dbReference type="Proteomes" id="UP000095283">
    <property type="component" value="Unplaced"/>
</dbReference>